<keyword evidence="2" id="KW-1185">Reference proteome</keyword>
<dbReference type="Proteomes" id="UP000324222">
    <property type="component" value="Unassembled WGS sequence"/>
</dbReference>
<reference evidence="1 2" key="1">
    <citation type="submission" date="2019-05" db="EMBL/GenBank/DDBJ databases">
        <title>Another draft genome of Portunus trituberculatus and its Hox gene families provides insights of decapod evolution.</title>
        <authorList>
            <person name="Jeong J.-H."/>
            <person name="Song I."/>
            <person name="Kim S."/>
            <person name="Choi T."/>
            <person name="Kim D."/>
            <person name="Ryu S."/>
            <person name="Kim W."/>
        </authorList>
    </citation>
    <scope>NUCLEOTIDE SEQUENCE [LARGE SCALE GENOMIC DNA]</scope>
    <source>
        <tissue evidence="1">Muscle</tissue>
    </source>
</reference>
<evidence type="ECO:0000313" key="2">
    <source>
        <dbReference type="Proteomes" id="UP000324222"/>
    </source>
</evidence>
<gene>
    <name evidence="1" type="ORF">E2C01_068743</name>
</gene>
<evidence type="ECO:0000313" key="1">
    <source>
        <dbReference type="EMBL" id="MPC74385.1"/>
    </source>
</evidence>
<protein>
    <submittedName>
        <fullName evidence="1">Uncharacterized protein</fullName>
    </submittedName>
</protein>
<proteinExistence type="predicted"/>
<comment type="caution">
    <text evidence="1">The sequence shown here is derived from an EMBL/GenBank/DDBJ whole genome shotgun (WGS) entry which is preliminary data.</text>
</comment>
<dbReference type="EMBL" id="VSRR010038825">
    <property type="protein sequence ID" value="MPC74385.1"/>
    <property type="molecule type" value="Genomic_DNA"/>
</dbReference>
<name>A0A5B7HX06_PORTR</name>
<organism evidence="1 2">
    <name type="scientific">Portunus trituberculatus</name>
    <name type="common">Swimming crab</name>
    <name type="synonym">Neptunus trituberculatus</name>
    <dbReference type="NCBI Taxonomy" id="210409"/>
    <lineage>
        <taxon>Eukaryota</taxon>
        <taxon>Metazoa</taxon>
        <taxon>Ecdysozoa</taxon>
        <taxon>Arthropoda</taxon>
        <taxon>Crustacea</taxon>
        <taxon>Multicrustacea</taxon>
        <taxon>Malacostraca</taxon>
        <taxon>Eumalacostraca</taxon>
        <taxon>Eucarida</taxon>
        <taxon>Decapoda</taxon>
        <taxon>Pleocyemata</taxon>
        <taxon>Brachyura</taxon>
        <taxon>Eubrachyura</taxon>
        <taxon>Portunoidea</taxon>
        <taxon>Portunidae</taxon>
        <taxon>Portuninae</taxon>
        <taxon>Portunus</taxon>
    </lineage>
</organism>
<sequence length="123" mass="14135">MKHSNITIHFIQITSRQTLDFTQIQDTYIKKGCTKPELHSHLTSLQTLDFIHYNLFVSTVSRNKSRASTPTYLQSTTACLAPPTYSDSQHNPSLQPLHHKLPCTQLQNSLHEQNKLRHAPRQC</sequence>
<dbReference type="AlphaFoldDB" id="A0A5B7HX06"/>
<accession>A0A5B7HX06</accession>